<dbReference type="InterPro" id="IPR014729">
    <property type="entry name" value="Rossmann-like_a/b/a_fold"/>
</dbReference>
<dbReference type="CDD" id="cd00806">
    <property type="entry name" value="TrpRS_core"/>
    <property type="match status" value="1"/>
</dbReference>
<dbReference type="InterPro" id="IPR002306">
    <property type="entry name" value="Trp-tRNA-ligase"/>
</dbReference>
<dbReference type="EC" id="6.1.1.2" evidence="8"/>
<keyword evidence="3 8" id="KW-0547">Nucleotide-binding</keyword>
<comment type="similarity">
    <text evidence="1 8 9">Belongs to the class-I aminoacyl-tRNA synthetase family.</text>
</comment>
<feature type="short sequence motif" description="'HIGH' region" evidence="8">
    <location>
        <begin position="23"/>
        <end position="31"/>
    </location>
</feature>
<dbReference type="GO" id="GO:0005524">
    <property type="term" value="F:ATP binding"/>
    <property type="evidence" value="ECO:0007669"/>
    <property type="project" value="UniProtKB-UniRule"/>
</dbReference>
<reference evidence="10 11" key="1">
    <citation type="submission" date="2018-06" db="EMBL/GenBank/DDBJ databases">
        <title>Draft Genome Sequence of a Novel Marine Bacterium Related to the Verrucomicrobia.</title>
        <authorList>
            <person name="Vosseberg J."/>
            <person name="Martijn J."/>
            <person name="Ettema T.J.G."/>
        </authorList>
    </citation>
    <scope>NUCLEOTIDE SEQUENCE [LARGE SCALE GENOMIC DNA]</scope>
    <source>
        <strain evidence="10">TARA_B100001123</strain>
    </source>
</reference>
<accession>A0A2Z4AS19</accession>
<comment type="function">
    <text evidence="8">Catalyzes the attachment of tryptophan to tRNA(Trp).</text>
</comment>
<evidence type="ECO:0000256" key="3">
    <source>
        <dbReference type="ARBA" id="ARBA00022741"/>
    </source>
</evidence>
<keyword evidence="5 8" id="KW-0648">Protein biosynthesis</keyword>
<comment type="caution">
    <text evidence="8">Lacks conserved residue(s) required for the propagation of feature annotation.</text>
</comment>
<dbReference type="InterPro" id="IPR001412">
    <property type="entry name" value="aa-tRNA-synth_I_CS"/>
</dbReference>
<evidence type="ECO:0000256" key="8">
    <source>
        <dbReference type="HAMAP-Rule" id="MF_00140"/>
    </source>
</evidence>
<evidence type="ECO:0000256" key="6">
    <source>
        <dbReference type="ARBA" id="ARBA00023146"/>
    </source>
</evidence>
<dbReference type="NCBIfam" id="TIGR00233">
    <property type="entry name" value="trpS"/>
    <property type="match status" value="1"/>
</dbReference>
<keyword evidence="4 8" id="KW-0067">ATP-binding</keyword>
<protein>
    <recommendedName>
        <fullName evidence="8">Tryptophan--tRNA ligase</fullName>
        <ecNumber evidence="8">6.1.1.2</ecNumber>
    </recommendedName>
    <alternativeName>
        <fullName evidence="8">Tryptophanyl-tRNA synthetase</fullName>
        <shortName evidence="8">TrpRS</shortName>
    </alternativeName>
</protein>
<evidence type="ECO:0000256" key="4">
    <source>
        <dbReference type="ARBA" id="ARBA00022840"/>
    </source>
</evidence>
<feature type="binding site" evidence="8">
    <location>
        <position position="198"/>
    </location>
    <ligand>
        <name>ATP</name>
        <dbReference type="ChEBI" id="CHEBI:30616"/>
    </ligand>
</feature>
<gene>
    <name evidence="8 10" type="primary">trpS</name>
    <name evidence="10" type="ORF">DF168_02147</name>
</gene>
<dbReference type="InterPro" id="IPR050203">
    <property type="entry name" value="Trp-tRNA_synthetase"/>
</dbReference>
<dbReference type="SUPFAM" id="SSF52374">
    <property type="entry name" value="Nucleotidylyl transferase"/>
    <property type="match status" value="1"/>
</dbReference>
<evidence type="ECO:0000256" key="7">
    <source>
        <dbReference type="ARBA" id="ARBA00049929"/>
    </source>
</evidence>
<proteinExistence type="inferred from homology"/>
<evidence type="ECO:0000256" key="1">
    <source>
        <dbReference type="ARBA" id="ARBA00005594"/>
    </source>
</evidence>
<feature type="binding site" evidence="8">
    <location>
        <begin position="22"/>
        <end position="24"/>
    </location>
    <ligand>
        <name>ATP</name>
        <dbReference type="ChEBI" id="CHEBI:30616"/>
    </ligand>
</feature>
<dbReference type="AlphaFoldDB" id="A0A2Z4AS19"/>
<dbReference type="EMBL" id="CP029803">
    <property type="protein sequence ID" value="AWT60922.1"/>
    <property type="molecule type" value="Genomic_DNA"/>
</dbReference>
<keyword evidence="6 8" id="KW-0030">Aminoacyl-tRNA synthetase</keyword>
<dbReference type="GO" id="GO:0005829">
    <property type="term" value="C:cytosol"/>
    <property type="evidence" value="ECO:0007669"/>
    <property type="project" value="TreeGrafter"/>
</dbReference>
<dbReference type="KEGG" id="mtar:DF168_02147"/>
<comment type="subcellular location">
    <subcellularLocation>
        <location evidence="8">Cytoplasm</location>
    </subcellularLocation>
</comment>
<comment type="catalytic activity">
    <reaction evidence="7 8">
        <text>tRNA(Trp) + L-tryptophan + ATP = L-tryptophyl-tRNA(Trp) + AMP + diphosphate + H(+)</text>
        <dbReference type="Rhea" id="RHEA:24080"/>
        <dbReference type="Rhea" id="RHEA-COMP:9671"/>
        <dbReference type="Rhea" id="RHEA-COMP:9705"/>
        <dbReference type="ChEBI" id="CHEBI:15378"/>
        <dbReference type="ChEBI" id="CHEBI:30616"/>
        <dbReference type="ChEBI" id="CHEBI:33019"/>
        <dbReference type="ChEBI" id="CHEBI:57912"/>
        <dbReference type="ChEBI" id="CHEBI:78442"/>
        <dbReference type="ChEBI" id="CHEBI:78535"/>
        <dbReference type="ChEBI" id="CHEBI:456215"/>
        <dbReference type="EC" id="6.1.1.2"/>
    </reaction>
</comment>
<evidence type="ECO:0000313" key="11">
    <source>
        <dbReference type="Proteomes" id="UP000247465"/>
    </source>
</evidence>
<dbReference type="Pfam" id="PF00579">
    <property type="entry name" value="tRNA-synt_1b"/>
    <property type="match status" value="1"/>
</dbReference>
<evidence type="ECO:0000256" key="9">
    <source>
        <dbReference type="RuleBase" id="RU363036"/>
    </source>
</evidence>
<dbReference type="PRINTS" id="PR01039">
    <property type="entry name" value="TRNASYNTHTRP"/>
</dbReference>
<dbReference type="GO" id="GO:0006436">
    <property type="term" value="P:tryptophanyl-tRNA aminoacylation"/>
    <property type="evidence" value="ECO:0007669"/>
    <property type="project" value="UniProtKB-UniRule"/>
</dbReference>
<feature type="binding site" evidence="8">
    <location>
        <begin position="30"/>
        <end position="31"/>
    </location>
    <ligand>
        <name>ATP</name>
        <dbReference type="ChEBI" id="CHEBI:30616"/>
    </ligand>
</feature>
<organism evidence="10 11">
    <name type="scientific">Candidatus Moanibacter tarae</name>
    <dbReference type="NCBI Taxonomy" id="2200854"/>
    <lineage>
        <taxon>Bacteria</taxon>
        <taxon>Pseudomonadati</taxon>
        <taxon>Verrucomicrobiota</taxon>
        <taxon>Opitutia</taxon>
        <taxon>Puniceicoccales</taxon>
        <taxon>Puniceicoccales incertae sedis</taxon>
        <taxon>Candidatus Moanibacter</taxon>
    </lineage>
</organism>
<evidence type="ECO:0000256" key="5">
    <source>
        <dbReference type="ARBA" id="ARBA00022917"/>
    </source>
</evidence>
<keyword evidence="8" id="KW-0963">Cytoplasm</keyword>
<feature type="binding site" evidence="8">
    <location>
        <begin position="159"/>
        <end position="161"/>
    </location>
    <ligand>
        <name>ATP</name>
        <dbReference type="ChEBI" id="CHEBI:30616"/>
    </ligand>
</feature>
<name>A0A2Z4AS19_9BACT</name>
<evidence type="ECO:0000256" key="2">
    <source>
        <dbReference type="ARBA" id="ARBA00022598"/>
    </source>
</evidence>
<comment type="subunit">
    <text evidence="8">Homodimer.</text>
</comment>
<dbReference type="Gene3D" id="3.40.50.620">
    <property type="entry name" value="HUPs"/>
    <property type="match status" value="1"/>
</dbReference>
<keyword evidence="2 8" id="KW-0436">Ligase</keyword>
<dbReference type="PANTHER" id="PTHR43766">
    <property type="entry name" value="TRYPTOPHAN--TRNA LIGASE, MITOCHONDRIAL"/>
    <property type="match status" value="1"/>
</dbReference>
<dbReference type="PANTHER" id="PTHR43766:SF1">
    <property type="entry name" value="TRYPTOPHAN--TRNA LIGASE, MITOCHONDRIAL"/>
    <property type="match status" value="1"/>
</dbReference>
<evidence type="ECO:0000313" key="10">
    <source>
        <dbReference type="EMBL" id="AWT60922.1"/>
    </source>
</evidence>
<dbReference type="PROSITE" id="PS00178">
    <property type="entry name" value="AA_TRNA_LIGASE_I"/>
    <property type="match status" value="1"/>
</dbReference>
<feature type="binding site" evidence="8">
    <location>
        <position position="147"/>
    </location>
    <ligand>
        <name>L-tryptophan</name>
        <dbReference type="ChEBI" id="CHEBI:57912"/>
    </ligand>
</feature>
<dbReference type="Gene3D" id="1.10.240.10">
    <property type="entry name" value="Tyrosyl-Transfer RNA Synthetase"/>
    <property type="match status" value="1"/>
</dbReference>
<dbReference type="HAMAP" id="MF_00140_B">
    <property type="entry name" value="Trp_tRNA_synth_B"/>
    <property type="match status" value="1"/>
</dbReference>
<sequence length="346" mass="38577">MGFFIEIVTMSSEKSVVLTACQPTGRLHLGNLLGAIRNWADMQDDYECYFPIVDMHAITLKYDPAELRRGTMDCVAEYMACGLDPRKCHIFVQSQVRGHAELAWILGCLVPIGQLHRMTQFKEKSANMDGASIGSGLLNYPILMAADILLYNADVVPVGEDQKQHLELTRDVAEKFNRSYSETFKLPEPYIPKTGARIMSLQEPDRKMAKSDPNENGVVFLLDPPGITKKKIMSAVTDSGREIVARKDKPGITNLLTIMSCVTGRSIGELESRFEGSGYGEFKQAVADAVVDRLIPIQDNHTRLVSNREHLESVLAEGKTAAQKRATKIIRTVYRKVGFLEDFSFS</sequence>
<dbReference type="InterPro" id="IPR002305">
    <property type="entry name" value="aa-tRNA-synth_Ic"/>
</dbReference>
<dbReference type="Proteomes" id="UP000247465">
    <property type="component" value="Chromosome"/>
</dbReference>
<dbReference type="GO" id="GO:0004830">
    <property type="term" value="F:tryptophan-tRNA ligase activity"/>
    <property type="evidence" value="ECO:0007669"/>
    <property type="project" value="UniProtKB-UniRule"/>
</dbReference>
<dbReference type="InterPro" id="IPR024109">
    <property type="entry name" value="Trp-tRNA-ligase_bac-type"/>
</dbReference>